<dbReference type="RefSeq" id="WP_099304297.1">
    <property type="nucleotide sequence ID" value="NZ_PDVP01000002.1"/>
</dbReference>
<keyword evidence="1" id="KW-0472">Membrane</keyword>
<comment type="caution">
    <text evidence="2">The sequence shown here is derived from an EMBL/GenBank/DDBJ whole genome shotgun (WGS) entry which is preliminary data.</text>
</comment>
<gene>
    <name evidence="2" type="ORF">CSC94_04645</name>
</gene>
<accession>A0A2G1QQZ2</accession>
<evidence type="ECO:0000313" key="3">
    <source>
        <dbReference type="Proteomes" id="UP000221168"/>
    </source>
</evidence>
<feature type="transmembrane region" description="Helical" evidence="1">
    <location>
        <begin position="6"/>
        <end position="23"/>
    </location>
</feature>
<proteinExistence type="predicted"/>
<dbReference type="AlphaFoldDB" id="A0A2G1QQZ2"/>
<evidence type="ECO:0000313" key="2">
    <source>
        <dbReference type="EMBL" id="PHP67967.1"/>
    </source>
</evidence>
<protein>
    <submittedName>
        <fullName evidence="2">Uncharacterized protein</fullName>
    </submittedName>
</protein>
<evidence type="ECO:0000256" key="1">
    <source>
        <dbReference type="SAM" id="Phobius"/>
    </source>
</evidence>
<sequence length="140" mass="14428">MNTIVLVAMIVIGLSLVLLALKLSGSGKPRSLSGPGEALEFLRGDYPEVGDGPVVMAADGSSAVLLLPGGLVGIVRVMGRHVATRLVDRSGIASVSRTGPAVVSMAFAEFGWSAMTVRFADEETADRLVAHLGGNGKGRR</sequence>
<keyword evidence="1" id="KW-1133">Transmembrane helix</keyword>
<keyword evidence="3" id="KW-1185">Reference proteome</keyword>
<dbReference type="Proteomes" id="UP000221168">
    <property type="component" value="Unassembled WGS sequence"/>
</dbReference>
<dbReference type="EMBL" id="PDVP01000002">
    <property type="protein sequence ID" value="PHP67967.1"/>
    <property type="molecule type" value="Genomic_DNA"/>
</dbReference>
<name>A0A2G1QQZ2_9HYPH</name>
<organism evidence="2 3">
    <name type="scientific">Zhengella mangrovi</name>
    <dbReference type="NCBI Taxonomy" id="1982044"/>
    <lineage>
        <taxon>Bacteria</taxon>
        <taxon>Pseudomonadati</taxon>
        <taxon>Pseudomonadota</taxon>
        <taxon>Alphaproteobacteria</taxon>
        <taxon>Hyphomicrobiales</taxon>
        <taxon>Notoacmeibacteraceae</taxon>
        <taxon>Zhengella</taxon>
    </lineage>
</organism>
<keyword evidence="1" id="KW-0812">Transmembrane</keyword>
<reference evidence="2 3" key="1">
    <citation type="submission" date="2017-10" db="EMBL/GenBank/DDBJ databases">
        <title>Sedimentibacterium mangrovi gen. nov., sp. nov., a novel member of family Phyllobacteriacea isolated from mangrove sediment.</title>
        <authorList>
            <person name="Liao H."/>
            <person name="Tian Y."/>
        </authorList>
    </citation>
    <scope>NUCLEOTIDE SEQUENCE [LARGE SCALE GENOMIC DNA]</scope>
    <source>
        <strain evidence="2 3">X9-2-2</strain>
    </source>
</reference>